<reference evidence="1 2" key="2">
    <citation type="submission" date="2018-11" db="EMBL/GenBank/DDBJ databases">
        <authorList>
            <consortium name="Pathogen Informatics"/>
        </authorList>
    </citation>
    <scope>NUCLEOTIDE SEQUENCE [LARGE SCALE GENOMIC DNA]</scope>
    <source>
        <strain evidence="1">Dakar</strain>
        <strain evidence="2">Dakar, Senegal</strain>
    </source>
</reference>
<dbReference type="WBParaSite" id="SCUD_0002143601-mRNA-1">
    <property type="protein sequence ID" value="SCUD_0002143601-mRNA-1"/>
    <property type="gene ID" value="SCUD_0002143601"/>
</dbReference>
<dbReference type="SUPFAM" id="SSF50729">
    <property type="entry name" value="PH domain-like"/>
    <property type="match status" value="1"/>
</dbReference>
<gene>
    <name evidence="1" type="ORF">SCUD_LOCUS21433</name>
</gene>
<sequence length="84" mass="9850">VLVFYTDSTHTSKLILNLSTGNHKLYAIRRQPDSIEVQQMKVKAKERQTIRDAERIIPNITIEKFEFKNPNGHNDQIWPLSDRC</sequence>
<dbReference type="Proteomes" id="UP000279833">
    <property type="component" value="Unassembled WGS sequence"/>
</dbReference>
<dbReference type="Gene3D" id="1.20.5.450">
    <property type="match status" value="1"/>
</dbReference>
<dbReference type="AlphaFoldDB" id="A0A183L282"/>
<proteinExistence type="predicted"/>
<organism evidence="3">
    <name type="scientific">Schistosoma curassoni</name>
    <dbReference type="NCBI Taxonomy" id="6186"/>
    <lineage>
        <taxon>Eukaryota</taxon>
        <taxon>Metazoa</taxon>
        <taxon>Spiralia</taxon>
        <taxon>Lophotrochozoa</taxon>
        <taxon>Platyhelminthes</taxon>
        <taxon>Trematoda</taxon>
        <taxon>Digenea</taxon>
        <taxon>Strigeidida</taxon>
        <taxon>Schistosomatoidea</taxon>
        <taxon>Schistosomatidae</taxon>
        <taxon>Schistosoma</taxon>
    </lineage>
</organism>
<dbReference type="PANTHER" id="PTHR23281">
    <property type="entry name" value="MERLIN/MOESIN/EZRIN/RADIXIN"/>
    <property type="match status" value="1"/>
</dbReference>
<keyword evidence="2" id="KW-1185">Reference proteome</keyword>
<dbReference type="STRING" id="6186.A0A183L282"/>
<evidence type="ECO:0000313" key="1">
    <source>
        <dbReference type="EMBL" id="VDP75422.1"/>
    </source>
</evidence>
<reference evidence="3" key="1">
    <citation type="submission" date="2016-06" db="UniProtKB">
        <authorList>
            <consortium name="WormBaseParasite"/>
        </authorList>
    </citation>
    <scope>IDENTIFICATION</scope>
</reference>
<dbReference type="GO" id="GO:0003779">
    <property type="term" value="F:actin binding"/>
    <property type="evidence" value="ECO:0007669"/>
    <property type="project" value="InterPro"/>
</dbReference>
<name>A0A183L282_9TREM</name>
<dbReference type="EMBL" id="UZAK01046512">
    <property type="protein sequence ID" value="VDP75422.1"/>
    <property type="molecule type" value="Genomic_DNA"/>
</dbReference>
<protein>
    <submittedName>
        <fullName evidence="3">Transposase</fullName>
    </submittedName>
</protein>
<evidence type="ECO:0000313" key="3">
    <source>
        <dbReference type="WBParaSite" id="SCUD_0002143601-mRNA-1"/>
    </source>
</evidence>
<evidence type="ECO:0000313" key="2">
    <source>
        <dbReference type="Proteomes" id="UP000279833"/>
    </source>
</evidence>
<accession>A0A183L282</accession>
<dbReference type="InterPro" id="IPR011174">
    <property type="entry name" value="ERM"/>
</dbReference>